<gene>
    <name evidence="7" type="ORF">BJ997_002968</name>
</gene>
<feature type="transmembrane region" description="Helical" evidence="5">
    <location>
        <begin position="399"/>
        <end position="417"/>
    </location>
</feature>
<dbReference type="Pfam" id="PF04932">
    <property type="entry name" value="Wzy_C"/>
    <property type="match status" value="1"/>
</dbReference>
<evidence type="ECO:0000313" key="7">
    <source>
        <dbReference type="EMBL" id="MBB5642420.1"/>
    </source>
</evidence>
<feature type="transmembrane region" description="Helical" evidence="5">
    <location>
        <begin position="368"/>
        <end position="387"/>
    </location>
</feature>
<protein>
    <submittedName>
        <fullName evidence="7">O-antigen ligase</fullName>
    </submittedName>
</protein>
<accession>A0A7W8ZYT6</accession>
<feature type="transmembrane region" description="Helical" evidence="5">
    <location>
        <begin position="140"/>
        <end position="161"/>
    </location>
</feature>
<name>A0A7W8ZYT6_9MICO</name>
<evidence type="ECO:0000259" key="6">
    <source>
        <dbReference type="Pfam" id="PF04932"/>
    </source>
</evidence>
<dbReference type="RefSeq" id="WP_084140980.1">
    <property type="nucleotide sequence ID" value="NZ_JACHBQ010000001.1"/>
</dbReference>
<evidence type="ECO:0000256" key="5">
    <source>
        <dbReference type="SAM" id="Phobius"/>
    </source>
</evidence>
<evidence type="ECO:0000256" key="3">
    <source>
        <dbReference type="ARBA" id="ARBA00022989"/>
    </source>
</evidence>
<dbReference type="AlphaFoldDB" id="A0A7W8ZYT6"/>
<comment type="subcellular location">
    <subcellularLocation>
        <location evidence="1">Membrane</location>
        <topology evidence="1">Multi-pass membrane protein</topology>
    </subcellularLocation>
</comment>
<feature type="transmembrane region" description="Helical" evidence="5">
    <location>
        <begin position="258"/>
        <end position="276"/>
    </location>
</feature>
<dbReference type="InterPro" id="IPR007016">
    <property type="entry name" value="O-antigen_ligase-rel_domated"/>
</dbReference>
<feature type="transmembrane region" description="Helical" evidence="5">
    <location>
        <begin position="33"/>
        <end position="66"/>
    </location>
</feature>
<feature type="transmembrane region" description="Helical" evidence="5">
    <location>
        <begin position="221"/>
        <end position="252"/>
    </location>
</feature>
<dbReference type="OrthoDB" id="5114120at2"/>
<comment type="caution">
    <text evidence="7">The sequence shown here is derived from an EMBL/GenBank/DDBJ whole genome shotgun (WGS) entry which is preliminary data.</text>
</comment>
<dbReference type="EMBL" id="JACHBQ010000001">
    <property type="protein sequence ID" value="MBB5642420.1"/>
    <property type="molecule type" value="Genomic_DNA"/>
</dbReference>
<feature type="transmembrane region" description="Helical" evidence="5">
    <location>
        <begin position="107"/>
        <end position="128"/>
    </location>
</feature>
<keyword evidence="7" id="KW-0436">Ligase</keyword>
<feature type="transmembrane region" description="Helical" evidence="5">
    <location>
        <begin position="429"/>
        <end position="452"/>
    </location>
</feature>
<keyword evidence="4 5" id="KW-0472">Membrane</keyword>
<feature type="transmembrane region" description="Helical" evidence="5">
    <location>
        <begin position="78"/>
        <end position="101"/>
    </location>
</feature>
<evidence type="ECO:0000313" key="8">
    <source>
        <dbReference type="Proteomes" id="UP000561726"/>
    </source>
</evidence>
<proteinExistence type="predicted"/>
<dbReference type="Proteomes" id="UP000561726">
    <property type="component" value="Unassembled WGS sequence"/>
</dbReference>
<dbReference type="PANTHER" id="PTHR37422:SF13">
    <property type="entry name" value="LIPOPOLYSACCHARIDE BIOSYNTHESIS PROTEIN PA4999-RELATED"/>
    <property type="match status" value="1"/>
</dbReference>
<evidence type="ECO:0000256" key="2">
    <source>
        <dbReference type="ARBA" id="ARBA00022692"/>
    </source>
</evidence>
<dbReference type="GO" id="GO:0016874">
    <property type="term" value="F:ligase activity"/>
    <property type="evidence" value="ECO:0007669"/>
    <property type="project" value="UniProtKB-KW"/>
</dbReference>
<evidence type="ECO:0000256" key="4">
    <source>
        <dbReference type="ARBA" id="ARBA00023136"/>
    </source>
</evidence>
<dbReference type="GO" id="GO:0016020">
    <property type="term" value="C:membrane"/>
    <property type="evidence" value="ECO:0007669"/>
    <property type="project" value="UniProtKB-SubCell"/>
</dbReference>
<sequence length="470" mass="50452">MTTVHGRPSVEATCSPQGEPALEDVLHWVPRVMLMLIPILACFGPTIPLFGPLFAFRVAVIVLFLATVFQRRNAPERSALRTVALLLVFVWLLVALLLLLFRGASDFAWAEGVSVFTGALFLLAIAAIRVPLQAQAALLVGWLIAYIGTSMVAVREIFFGIPFQNYYRLQSTNPILDGFGSASSLGNPNNYALFLVISYPILCLGAVGAKSRMLRVGYVMALCSLPVFMLATGSRIGFVTLVFVALLSAIVFLNTRRVVLALGLGFISALAFSEVVRSEFLSAIQPLALFFAGDSFWFRNVISNISDDNSAMIRVHLLQNGLDFSLETYLTGLGLGGFEARMLSGDAAYPTQGIINPHNGVIEILSQFGVAVFILFLCLLLALWANGWKAVAQNANDRSTRVAGLALVALVGIFPILSTMNSSFLEPSISWLFLAALLLIGLALKSPAIGLANDVPVDSSSNAHGGANHG</sequence>
<dbReference type="PANTHER" id="PTHR37422">
    <property type="entry name" value="TEICHURONIC ACID BIOSYNTHESIS PROTEIN TUAE"/>
    <property type="match status" value="1"/>
</dbReference>
<reference evidence="7 8" key="1">
    <citation type="submission" date="2020-08" db="EMBL/GenBank/DDBJ databases">
        <title>Sequencing the genomes of 1000 actinobacteria strains.</title>
        <authorList>
            <person name="Klenk H.-P."/>
        </authorList>
    </citation>
    <scope>NUCLEOTIDE SEQUENCE [LARGE SCALE GENOMIC DNA]</scope>
    <source>
        <strain evidence="7 8">DSM 21065</strain>
    </source>
</reference>
<feature type="transmembrane region" description="Helical" evidence="5">
    <location>
        <begin position="191"/>
        <end position="209"/>
    </location>
</feature>
<keyword evidence="3 5" id="KW-1133">Transmembrane helix</keyword>
<organism evidence="7 8">
    <name type="scientific">Cryobacterium roopkundense</name>
    <dbReference type="NCBI Taxonomy" id="1001240"/>
    <lineage>
        <taxon>Bacteria</taxon>
        <taxon>Bacillati</taxon>
        <taxon>Actinomycetota</taxon>
        <taxon>Actinomycetes</taxon>
        <taxon>Micrococcales</taxon>
        <taxon>Microbacteriaceae</taxon>
        <taxon>Cryobacterium</taxon>
    </lineage>
</organism>
<feature type="domain" description="O-antigen ligase-related" evidence="6">
    <location>
        <begin position="222"/>
        <end position="377"/>
    </location>
</feature>
<keyword evidence="2 5" id="KW-0812">Transmembrane</keyword>
<dbReference type="InterPro" id="IPR051533">
    <property type="entry name" value="WaaL-like"/>
</dbReference>
<evidence type="ECO:0000256" key="1">
    <source>
        <dbReference type="ARBA" id="ARBA00004141"/>
    </source>
</evidence>